<evidence type="ECO:0000256" key="11">
    <source>
        <dbReference type="SAM" id="Phobius"/>
    </source>
</evidence>
<reference evidence="14" key="1">
    <citation type="submission" date="2021-04" db="EMBL/GenBank/DDBJ databases">
        <authorList>
            <person name="Cornetti L."/>
        </authorList>
    </citation>
    <scope>NUCLEOTIDE SEQUENCE</scope>
</reference>
<evidence type="ECO:0000256" key="3">
    <source>
        <dbReference type="ARBA" id="ARBA00022692"/>
    </source>
</evidence>
<evidence type="ECO:0000259" key="13">
    <source>
        <dbReference type="Pfam" id="PF11721"/>
    </source>
</evidence>
<evidence type="ECO:0000313" key="14">
    <source>
        <dbReference type="EMBL" id="CAG4642592.1"/>
    </source>
</evidence>
<proteinExistence type="inferred from homology"/>
<keyword evidence="4 12" id="KW-0732">Signal</keyword>
<comment type="subcellular location">
    <subcellularLocation>
        <location evidence="1">Endoplasmic reticulum membrane</location>
        <topology evidence="1">Single-pass type I membrane protein</topology>
    </subcellularLocation>
</comment>
<dbReference type="GO" id="GO:0030246">
    <property type="term" value="F:carbohydrate binding"/>
    <property type="evidence" value="ECO:0007669"/>
    <property type="project" value="InterPro"/>
</dbReference>
<evidence type="ECO:0000256" key="5">
    <source>
        <dbReference type="ARBA" id="ARBA00022824"/>
    </source>
</evidence>
<feature type="domain" description="Malectin" evidence="13">
    <location>
        <begin position="32"/>
        <end position="194"/>
    </location>
</feature>
<feature type="chain" id="PRO_5040376191" evidence="12">
    <location>
        <begin position="28"/>
        <end position="281"/>
    </location>
</feature>
<feature type="region of interest" description="Disordered" evidence="10">
    <location>
        <begin position="214"/>
        <end position="252"/>
    </location>
</feature>
<dbReference type="EMBL" id="OC985937">
    <property type="protein sequence ID" value="CAG4642592.1"/>
    <property type="molecule type" value="Genomic_DNA"/>
</dbReference>
<dbReference type="InterPro" id="IPR039155">
    <property type="entry name" value="MLEC"/>
</dbReference>
<evidence type="ECO:0000256" key="9">
    <source>
        <dbReference type="ARBA" id="ARBA00023277"/>
    </source>
</evidence>
<keyword evidence="7 11" id="KW-0472">Membrane</keyword>
<evidence type="ECO:0000256" key="2">
    <source>
        <dbReference type="ARBA" id="ARBA00009141"/>
    </source>
</evidence>
<dbReference type="PANTHER" id="PTHR13460">
    <property type="match status" value="1"/>
</dbReference>
<comment type="similarity">
    <text evidence="2">Belongs to the malectin family.</text>
</comment>
<feature type="signal peptide" evidence="12">
    <location>
        <begin position="1"/>
        <end position="27"/>
    </location>
</feature>
<evidence type="ECO:0000256" key="12">
    <source>
        <dbReference type="SAM" id="SignalP"/>
    </source>
</evidence>
<gene>
    <name evidence="14" type="primary">EOG090X081J</name>
</gene>
<evidence type="ECO:0000256" key="4">
    <source>
        <dbReference type="ARBA" id="ARBA00022729"/>
    </source>
</evidence>
<dbReference type="Pfam" id="PF11721">
    <property type="entry name" value="Malectin"/>
    <property type="match status" value="1"/>
</dbReference>
<sequence>MDKSCSIFHYLFSLIVILSNQVGNVHSLGNIIFGVNCGGDAHIDVDGIFYQKDPLEGKVGISSDFGRQYLTIGRVSDLDAILYQTERYHHATFGYDIPITEDGDYVLVLKFSEVYFNAPSMKVFDVTLNGVHTIVSYLDIFEKVGKAVAHDEYIPFRVAKGNVLVNDEESELIGKKIKVEFIKGNQDNPKANAIYVMKGLLKDVPKLPLLTGEVDEEEREEKPTVIDKGANSPSPGSTPVKKKRENAQKIPNPYGDESNMLLPIFVAIAAFIPLLFCLCKL</sequence>
<protein>
    <submittedName>
        <fullName evidence="14">EOG090X081J</fullName>
    </submittedName>
</protein>
<keyword evidence="9" id="KW-0119">Carbohydrate metabolism</keyword>
<name>A0A9N6ZE40_9CRUS</name>
<dbReference type="InterPro" id="IPR021720">
    <property type="entry name" value="Malectin_dom"/>
</dbReference>
<dbReference type="GO" id="GO:0005789">
    <property type="term" value="C:endoplasmic reticulum membrane"/>
    <property type="evidence" value="ECO:0007669"/>
    <property type="project" value="UniProtKB-SubCell"/>
</dbReference>
<organism evidence="14">
    <name type="scientific">Evadne anonyx</name>
    <dbReference type="NCBI Taxonomy" id="141404"/>
    <lineage>
        <taxon>Eukaryota</taxon>
        <taxon>Metazoa</taxon>
        <taxon>Ecdysozoa</taxon>
        <taxon>Arthropoda</taxon>
        <taxon>Crustacea</taxon>
        <taxon>Branchiopoda</taxon>
        <taxon>Diplostraca</taxon>
        <taxon>Cladocera</taxon>
        <taxon>Onychopoda</taxon>
        <taxon>Podonidae</taxon>
        <taxon>Evadne</taxon>
    </lineage>
</organism>
<evidence type="ECO:0000256" key="7">
    <source>
        <dbReference type="ARBA" id="ARBA00023136"/>
    </source>
</evidence>
<keyword evidence="3 11" id="KW-0812">Transmembrane</keyword>
<evidence type="ECO:0000256" key="1">
    <source>
        <dbReference type="ARBA" id="ARBA00004115"/>
    </source>
</evidence>
<dbReference type="PANTHER" id="PTHR13460:SF0">
    <property type="entry name" value="MALECTIN"/>
    <property type="match status" value="1"/>
</dbReference>
<evidence type="ECO:0000256" key="8">
    <source>
        <dbReference type="ARBA" id="ARBA00023180"/>
    </source>
</evidence>
<keyword evidence="6 11" id="KW-1133">Transmembrane helix</keyword>
<dbReference type="AlphaFoldDB" id="A0A9N6ZE40"/>
<accession>A0A9N6ZE40</accession>
<evidence type="ECO:0000256" key="6">
    <source>
        <dbReference type="ARBA" id="ARBA00022989"/>
    </source>
</evidence>
<dbReference type="Gene3D" id="2.60.120.430">
    <property type="entry name" value="Galactose-binding lectin"/>
    <property type="match status" value="1"/>
</dbReference>
<keyword evidence="8" id="KW-0325">Glycoprotein</keyword>
<feature type="transmembrane region" description="Helical" evidence="11">
    <location>
        <begin position="260"/>
        <end position="279"/>
    </location>
</feature>
<keyword evidence="5" id="KW-0256">Endoplasmic reticulum</keyword>
<evidence type="ECO:0000256" key="10">
    <source>
        <dbReference type="SAM" id="MobiDB-lite"/>
    </source>
</evidence>